<evidence type="ECO:0000256" key="3">
    <source>
        <dbReference type="ARBA" id="ARBA00022989"/>
    </source>
</evidence>
<dbReference type="GO" id="GO:0016020">
    <property type="term" value="C:membrane"/>
    <property type="evidence" value="ECO:0007669"/>
    <property type="project" value="UniProtKB-SubCell"/>
</dbReference>
<dbReference type="Proteomes" id="UP000198672">
    <property type="component" value="Unassembled WGS sequence"/>
</dbReference>
<organism evidence="6 7">
    <name type="scientific">Allochromatium warmingii</name>
    <name type="common">Chromatium warmingii</name>
    <dbReference type="NCBI Taxonomy" id="61595"/>
    <lineage>
        <taxon>Bacteria</taxon>
        <taxon>Pseudomonadati</taxon>
        <taxon>Pseudomonadota</taxon>
        <taxon>Gammaproteobacteria</taxon>
        <taxon>Chromatiales</taxon>
        <taxon>Chromatiaceae</taxon>
        <taxon>Allochromatium</taxon>
    </lineage>
</organism>
<dbReference type="Pfam" id="PF02674">
    <property type="entry name" value="Colicin_V"/>
    <property type="match status" value="1"/>
</dbReference>
<sequence length="163" mass="17259">MNWIDYIILGTIALSALVGIARGLIREVLSLGTWIAALVIAWLFHPSLADLLTSQLAHPLMRQAAAFIGLVIVTLIAGSILGVILTALIDKVGLSALNRLLGMLFGGARGVVMIAMAVYLAALTPLPSDPVWTGSLLIADFQAIGQWLIELTPPEIAGKLKEI</sequence>
<keyword evidence="2 5" id="KW-0812">Transmembrane</keyword>
<proteinExistence type="predicted"/>
<gene>
    <name evidence="6" type="ORF">SAMN05421644_11534</name>
</gene>
<evidence type="ECO:0000256" key="4">
    <source>
        <dbReference type="ARBA" id="ARBA00023136"/>
    </source>
</evidence>
<dbReference type="InterPro" id="IPR003825">
    <property type="entry name" value="Colicin-V_CvpA"/>
</dbReference>
<dbReference type="InterPro" id="IPR052719">
    <property type="entry name" value="CvpA-like"/>
</dbReference>
<evidence type="ECO:0000256" key="5">
    <source>
        <dbReference type="SAM" id="Phobius"/>
    </source>
</evidence>
<evidence type="ECO:0000256" key="2">
    <source>
        <dbReference type="ARBA" id="ARBA00022692"/>
    </source>
</evidence>
<dbReference type="RefSeq" id="WP_091333228.1">
    <property type="nucleotide sequence ID" value="NZ_FNOW01000015.1"/>
</dbReference>
<evidence type="ECO:0000313" key="7">
    <source>
        <dbReference type="Proteomes" id="UP000198672"/>
    </source>
</evidence>
<feature type="transmembrane region" description="Helical" evidence="5">
    <location>
        <begin position="28"/>
        <end position="45"/>
    </location>
</feature>
<protein>
    <submittedName>
        <fullName evidence="6">Membrane protein required for colicin V production</fullName>
    </submittedName>
</protein>
<evidence type="ECO:0000256" key="1">
    <source>
        <dbReference type="ARBA" id="ARBA00004141"/>
    </source>
</evidence>
<dbReference type="PANTHER" id="PTHR36926:SF1">
    <property type="entry name" value="COLICIN V PRODUCTION PROTEIN"/>
    <property type="match status" value="1"/>
</dbReference>
<feature type="transmembrane region" description="Helical" evidence="5">
    <location>
        <begin position="100"/>
        <end position="122"/>
    </location>
</feature>
<name>A0A1H3F0K5_ALLWA</name>
<feature type="transmembrane region" description="Helical" evidence="5">
    <location>
        <begin position="6"/>
        <end position="21"/>
    </location>
</feature>
<dbReference type="GO" id="GO:0009403">
    <property type="term" value="P:toxin biosynthetic process"/>
    <property type="evidence" value="ECO:0007669"/>
    <property type="project" value="InterPro"/>
</dbReference>
<keyword evidence="4 5" id="KW-0472">Membrane</keyword>
<reference evidence="7" key="1">
    <citation type="submission" date="2016-10" db="EMBL/GenBank/DDBJ databases">
        <authorList>
            <person name="Varghese N."/>
            <person name="Submissions S."/>
        </authorList>
    </citation>
    <scope>NUCLEOTIDE SEQUENCE [LARGE SCALE GENOMIC DNA]</scope>
    <source>
        <strain evidence="7">DSM 173</strain>
    </source>
</reference>
<dbReference type="STRING" id="61595.SAMN05421644_11534"/>
<dbReference type="OrthoDB" id="9810601at2"/>
<evidence type="ECO:0000313" key="6">
    <source>
        <dbReference type="EMBL" id="SDX83704.1"/>
    </source>
</evidence>
<feature type="transmembrane region" description="Helical" evidence="5">
    <location>
        <begin position="65"/>
        <end position="88"/>
    </location>
</feature>
<dbReference type="EMBL" id="FNOW01000015">
    <property type="protein sequence ID" value="SDX83704.1"/>
    <property type="molecule type" value="Genomic_DNA"/>
</dbReference>
<dbReference type="AlphaFoldDB" id="A0A1H3F0K5"/>
<dbReference type="PANTHER" id="PTHR36926">
    <property type="entry name" value="COLICIN V PRODUCTION PROTEIN"/>
    <property type="match status" value="1"/>
</dbReference>
<accession>A0A1H3F0K5</accession>
<comment type="subcellular location">
    <subcellularLocation>
        <location evidence="1">Membrane</location>
        <topology evidence="1">Multi-pass membrane protein</topology>
    </subcellularLocation>
</comment>
<keyword evidence="7" id="KW-1185">Reference proteome</keyword>
<keyword evidence="3 5" id="KW-1133">Transmembrane helix</keyword>